<evidence type="ECO:0000256" key="1">
    <source>
        <dbReference type="ARBA" id="ARBA00022737"/>
    </source>
</evidence>
<dbReference type="RefSeq" id="WP_012143352.1">
    <property type="nucleotide sequence ID" value="NC_009831.1"/>
</dbReference>
<feature type="transmembrane region" description="Helical" evidence="3">
    <location>
        <begin position="177"/>
        <end position="204"/>
    </location>
</feature>
<feature type="transmembrane region" description="Helical" evidence="3">
    <location>
        <begin position="375"/>
        <end position="392"/>
    </location>
</feature>
<dbReference type="Gene3D" id="1.25.40.10">
    <property type="entry name" value="Tetratricopeptide repeat domain"/>
    <property type="match status" value="1"/>
</dbReference>
<keyword evidence="5" id="KW-1185">Reference proteome</keyword>
<feature type="transmembrane region" description="Helical" evidence="3">
    <location>
        <begin position="348"/>
        <end position="366"/>
    </location>
</feature>
<keyword evidence="3" id="KW-1133">Transmembrane helix</keyword>
<keyword evidence="3" id="KW-0472">Membrane</keyword>
<keyword evidence="1" id="KW-0677">Repeat</keyword>
<keyword evidence="2" id="KW-0802">TPR repeat</keyword>
<dbReference type="PANTHER" id="PTHR44227:SF3">
    <property type="entry name" value="PROTEIN O-MANNOSYL-TRANSFERASE TMTC4"/>
    <property type="match status" value="1"/>
</dbReference>
<dbReference type="PANTHER" id="PTHR44227">
    <property type="match status" value="1"/>
</dbReference>
<evidence type="ECO:0000313" key="5">
    <source>
        <dbReference type="Proteomes" id="UP000002015"/>
    </source>
</evidence>
<dbReference type="KEGG" id="sse:Ssed_3018"/>
<dbReference type="OrthoDB" id="8566379at2"/>
<feature type="transmembrane region" description="Helical" evidence="3">
    <location>
        <begin position="144"/>
        <end position="165"/>
    </location>
</feature>
<reference evidence="4 5" key="1">
    <citation type="submission" date="2007-08" db="EMBL/GenBank/DDBJ databases">
        <title>Complete sequence of Shewanella sediminis HAW-EB3.</title>
        <authorList>
            <consortium name="US DOE Joint Genome Institute"/>
            <person name="Copeland A."/>
            <person name="Lucas S."/>
            <person name="Lapidus A."/>
            <person name="Barry K."/>
            <person name="Glavina del Rio T."/>
            <person name="Dalin E."/>
            <person name="Tice H."/>
            <person name="Pitluck S."/>
            <person name="Chertkov O."/>
            <person name="Brettin T."/>
            <person name="Bruce D."/>
            <person name="Detter J.C."/>
            <person name="Han C."/>
            <person name="Schmutz J."/>
            <person name="Larimer F."/>
            <person name="Land M."/>
            <person name="Hauser L."/>
            <person name="Kyrpides N."/>
            <person name="Kim E."/>
            <person name="Zhao J.-S."/>
            <person name="Richardson P."/>
        </authorList>
    </citation>
    <scope>NUCLEOTIDE SEQUENCE [LARGE SCALE GENOMIC DNA]</scope>
    <source>
        <strain evidence="4 5">HAW-EB3</strain>
    </source>
</reference>
<feature type="transmembrane region" description="Helical" evidence="3">
    <location>
        <begin position="12"/>
        <end position="29"/>
    </location>
</feature>
<dbReference type="Proteomes" id="UP000002015">
    <property type="component" value="Chromosome"/>
</dbReference>
<dbReference type="SUPFAM" id="SSF48452">
    <property type="entry name" value="TPR-like"/>
    <property type="match status" value="1"/>
</dbReference>
<dbReference type="STRING" id="425104.Ssed_3018"/>
<organism evidence="4 5">
    <name type="scientific">Shewanella sediminis (strain HAW-EB3)</name>
    <dbReference type="NCBI Taxonomy" id="425104"/>
    <lineage>
        <taxon>Bacteria</taxon>
        <taxon>Pseudomonadati</taxon>
        <taxon>Pseudomonadota</taxon>
        <taxon>Gammaproteobacteria</taxon>
        <taxon>Alteromonadales</taxon>
        <taxon>Shewanellaceae</taxon>
        <taxon>Shewanella</taxon>
    </lineage>
</organism>
<gene>
    <name evidence="4" type="ordered locus">Ssed_3018</name>
</gene>
<accession>A8FXP9</accession>
<dbReference type="eggNOG" id="COG0457">
    <property type="taxonomic scope" value="Bacteria"/>
</dbReference>
<protein>
    <submittedName>
        <fullName evidence="4">Uncharacterized protein</fullName>
    </submittedName>
</protein>
<feature type="transmembrane region" description="Helical" evidence="3">
    <location>
        <begin position="293"/>
        <end position="310"/>
    </location>
</feature>
<feature type="transmembrane region" description="Helical" evidence="3">
    <location>
        <begin position="317"/>
        <end position="336"/>
    </location>
</feature>
<feature type="transmembrane region" description="Helical" evidence="3">
    <location>
        <begin position="255"/>
        <end position="273"/>
    </location>
</feature>
<evidence type="ECO:0000256" key="2">
    <source>
        <dbReference type="ARBA" id="ARBA00022803"/>
    </source>
</evidence>
<dbReference type="HOGENOM" id="CLU_011615_5_1_6"/>
<dbReference type="InterPro" id="IPR052346">
    <property type="entry name" value="O-mannosyl-transferase_TMTC"/>
</dbReference>
<proteinExistence type="predicted"/>
<keyword evidence="3" id="KW-0812">Transmembrane</keyword>
<sequence length="540" mass="61444" precursor="true">MEQIRVIFNRYPSLSFVILAFITSLLAYWPSFSVPFYLDDRVSIAENPLLLTGTMSQIWQVYGMRFVGYLSFWLNVQTSELNLFGFHLTNYAIHLLNGLLIFAIVKQLLKCFAGDWSLPRQHIFASTVALIWLLHPLNTQAVTYIVQRLASLVTLFYLVALYSYLKFRYGNRKVIWLSLFVFSCVLGLLTKQNFIVLFAFIVFYELIYAEQVIKKWLLVGFAATFVTLAIAYPFIPHVIEIISGMTKETAAISRYDYFVTQTLVIWEYILKFFIPYPLQLDMGVDIAKTSSGIHFAALLAHLTLILSALFAAKHLPLFSVGIIVFYTGHSVESFVIPITDLAFEHRTYLPNIGLTLAVCGLLFYISDKQDKSNKIITAVILLICGMFAVMTFERNTQWQEPYAFAENEYNLEPDSPRAMTSYALELVKVGELAQAEKLLVSAVNSNMQKGKLTVTSINNLMLLLFNQGKYQSAVNTGMMALKYIKRPNDRSLTLSNIAYGYIKMGYCDFAIGLTRKAIKLDAHNENAKNYLNHCLSLKPQ</sequence>
<evidence type="ECO:0000256" key="3">
    <source>
        <dbReference type="SAM" id="Phobius"/>
    </source>
</evidence>
<feature type="transmembrane region" description="Helical" evidence="3">
    <location>
        <begin position="216"/>
        <end position="235"/>
    </location>
</feature>
<name>A8FXP9_SHESH</name>
<dbReference type="InterPro" id="IPR011990">
    <property type="entry name" value="TPR-like_helical_dom_sf"/>
</dbReference>
<feature type="transmembrane region" description="Helical" evidence="3">
    <location>
        <begin position="91"/>
        <end position="109"/>
    </location>
</feature>
<dbReference type="AlphaFoldDB" id="A8FXP9"/>
<dbReference type="EMBL" id="CP000821">
    <property type="protein sequence ID" value="ABV37622.1"/>
    <property type="molecule type" value="Genomic_DNA"/>
</dbReference>
<evidence type="ECO:0000313" key="4">
    <source>
        <dbReference type="EMBL" id="ABV37622.1"/>
    </source>
</evidence>